<comment type="caution">
    <text evidence="2">The sequence shown here is derived from an EMBL/GenBank/DDBJ whole genome shotgun (WGS) entry which is preliminary data.</text>
</comment>
<dbReference type="InterPro" id="IPR008984">
    <property type="entry name" value="SMAD_FHA_dom_sf"/>
</dbReference>
<dbReference type="EMBL" id="SLWQ01000010">
    <property type="protein sequence ID" value="TCO37279.1"/>
    <property type="molecule type" value="Genomic_DNA"/>
</dbReference>
<evidence type="ECO:0000259" key="1">
    <source>
        <dbReference type="PROSITE" id="PS50006"/>
    </source>
</evidence>
<dbReference type="Proteomes" id="UP000294862">
    <property type="component" value="Unassembled WGS sequence"/>
</dbReference>
<evidence type="ECO:0000313" key="3">
    <source>
        <dbReference type="Proteomes" id="UP000294862"/>
    </source>
</evidence>
<accession>A0A4R2I1C9</accession>
<dbReference type="Pfam" id="PF01590">
    <property type="entry name" value="GAF"/>
    <property type="match status" value="1"/>
</dbReference>
<dbReference type="RefSeq" id="WP_131999822.1">
    <property type="nucleotide sequence ID" value="NZ_JACGXM010000008.1"/>
</dbReference>
<dbReference type="SMART" id="SM00240">
    <property type="entry name" value="FHA"/>
    <property type="match status" value="1"/>
</dbReference>
<dbReference type="CDD" id="cd00060">
    <property type="entry name" value="FHA"/>
    <property type="match status" value="1"/>
</dbReference>
<dbReference type="AlphaFoldDB" id="A0A4R2I1C9"/>
<dbReference type="PROSITE" id="PS50006">
    <property type="entry name" value="FHA_DOMAIN"/>
    <property type="match status" value="1"/>
</dbReference>
<dbReference type="InterPro" id="IPR000253">
    <property type="entry name" value="FHA_dom"/>
</dbReference>
<protein>
    <submittedName>
        <fullName evidence="2">GAF domain-containing protein</fullName>
    </submittedName>
</protein>
<dbReference type="Pfam" id="PF00498">
    <property type="entry name" value="FHA"/>
    <property type="match status" value="1"/>
</dbReference>
<evidence type="ECO:0000313" key="2">
    <source>
        <dbReference type="EMBL" id="TCO37279.1"/>
    </source>
</evidence>
<dbReference type="SMART" id="SM00065">
    <property type="entry name" value="GAF"/>
    <property type="match status" value="1"/>
</dbReference>
<dbReference type="InterPro" id="IPR003018">
    <property type="entry name" value="GAF"/>
</dbReference>
<dbReference type="InterPro" id="IPR050923">
    <property type="entry name" value="Cell_Proc_Reg/RNA_Proc"/>
</dbReference>
<gene>
    <name evidence="2" type="ORF">EV148_11090</name>
</gene>
<reference evidence="2 3" key="1">
    <citation type="journal article" date="2015" name="Stand. Genomic Sci.">
        <title>Genomic Encyclopedia of Bacterial and Archaeal Type Strains, Phase III: the genomes of soil and plant-associated and newly described type strains.</title>
        <authorList>
            <person name="Whitman W.B."/>
            <person name="Woyke T."/>
            <person name="Klenk H.P."/>
            <person name="Zhou Y."/>
            <person name="Lilburn T.G."/>
            <person name="Beck B.J."/>
            <person name="De Vos P."/>
            <person name="Vandamme P."/>
            <person name="Eisen J.A."/>
            <person name="Garrity G."/>
            <person name="Hugenholtz P."/>
            <person name="Kyrpides N.C."/>
        </authorList>
    </citation>
    <scope>NUCLEOTIDE SEQUENCE [LARGE SCALE GENOMIC DNA]</scope>
    <source>
        <strain evidence="2 3">A3</strain>
    </source>
</reference>
<dbReference type="Gene3D" id="2.60.200.20">
    <property type="match status" value="1"/>
</dbReference>
<keyword evidence="3" id="KW-1185">Reference proteome</keyword>
<dbReference type="InterPro" id="IPR029016">
    <property type="entry name" value="GAF-like_dom_sf"/>
</dbReference>
<proteinExistence type="predicted"/>
<dbReference type="SUPFAM" id="SSF49879">
    <property type="entry name" value="SMAD/FHA domain"/>
    <property type="match status" value="1"/>
</dbReference>
<organism evidence="2 3">
    <name type="scientific">Dokdonella fugitiva</name>
    <dbReference type="NCBI Taxonomy" id="328517"/>
    <lineage>
        <taxon>Bacteria</taxon>
        <taxon>Pseudomonadati</taxon>
        <taxon>Pseudomonadota</taxon>
        <taxon>Gammaproteobacteria</taxon>
        <taxon>Lysobacterales</taxon>
        <taxon>Rhodanobacteraceae</taxon>
        <taxon>Dokdonella</taxon>
    </lineage>
</organism>
<dbReference type="Gene3D" id="3.30.450.40">
    <property type="match status" value="1"/>
</dbReference>
<feature type="domain" description="FHA" evidence="1">
    <location>
        <begin position="25"/>
        <end position="74"/>
    </location>
</feature>
<name>A0A4R2I1C9_9GAMM</name>
<sequence length="298" mass="31832">MPARLTAYPPDGAALVRVIEEGTAYRLGRASACELRIEHPSVSRFHAELEWRGDGWLLSDTGSKNGLRVDGHMVRSAQLAASTWFSVGDVQCSFERIDDAAAAAHRSAGLSRREVSRALSAQLQQPNIGMSTLIPQMLDMVLQLSGLDRGFVLYADAGRPLRVHASRALRPADLSGDRFAGSAAAVERVLASRKSVVCCDTTDSPWLAQRPSVRLGGIRALVCTPLLMQDGATGVIYADSRTPGPPVTELDLELVENVAGAAATALEAARLRDRIAGLIDALPDGDAPSWEDLRKVSA</sequence>
<dbReference type="OrthoDB" id="5953293at2"/>
<dbReference type="PANTHER" id="PTHR23308">
    <property type="entry name" value="NUCLEAR INHIBITOR OF PROTEIN PHOSPHATASE-1"/>
    <property type="match status" value="1"/>
</dbReference>
<dbReference type="SUPFAM" id="SSF55781">
    <property type="entry name" value="GAF domain-like"/>
    <property type="match status" value="1"/>
</dbReference>